<feature type="disulfide bond" evidence="6">
    <location>
        <begin position="523"/>
        <end position="532"/>
    </location>
</feature>
<keyword evidence="4 6" id="KW-1015">Disulfide bond</keyword>
<dbReference type="FunFam" id="2.10.25.10:FF:000012">
    <property type="entry name" value="Delta-like protein"/>
    <property type="match status" value="1"/>
</dbReference>
<dbReference type="PROSITE" id="PS00022">
    <property type="entry name" value="EGF_1"/>
    <property type="match status" value="6"/>
</dbReference>
<dbReference type="Proteomes" id="UP000682733">
    <property type="component" value="Unassembled WGS sequence"/>
</dbReference>
<dbReference type="InterPro" id="IPR001881">
    <property type="entry name" value="EGF-like_Ca-bd_dom"/>
</dbReference>
<evidence type="ECO:0000256" key="4">
    <source>
        <dbReference type="ARBA" id="ARBA00023157"/>
    </source>
</evidence>
<feature type="disulfide bond" evidence="6">
    <location>
        <begin position="370"/>
        <end position="379"/>
    </location>
</feature>
<dbReference type="Proteomes" id="UP000677228">
    <property type="component" value="Unassembled WGS sequence"/>
</dbReference>
<feature type="disulfide bond" evidence="6">
    <location>
        <begin position="409"/>
        <end position="418"/>
    </location>
</feature>
<dbReference type="PROSITE" id="PS01187">
    <property type="entry name" value="EGF_CA"/>
    <property type="match status" value="1"/>
</dbReference>
<dbReference type="InterPro" id="IPR000742">
    <property type="entry name" value="EGF"/>
</dbReference>
<feature type="domain" description="EGF-like" evidence="7">
    <location>
        <begin position="382"/>
        <end position="419"/>
    </location>
</feature>
<comment type="caution">
    <text evidence="9">The sequence shown here is derived from an EMBL/GenBank/DDBJ whole genome shotgun (WGS) entry which is preliminary data.</text>
</comment>
<organism evidence="9 10">
    <name type="scientific">Didymodactylos carnosus</name>
    <dbReference type="NCBI Taxonomy" id="1234261"/>
    <lineage>
        <taxon>Eukaryota</taxon>
        <taxon>Metazoa</taxon>
        <taxon>Spiralia</taxon>
        <taxon>Gnathifera</taxon>
        <taxon>Rotifera</taxon>
        <taxon>Eurotatoria</taxon>
        <taxon>Bdelloidea</taxon>
        <taxon>Philodinida</taxon>
        <taxon>Philodinidae</taxon>
        <taxon>Didymodactylos</taxon>
    </lineage>
</organism>
<evidence type="ECO:0000256" key="6">
    <source>
        <dbReference type="PROSITE-ProRule" id="PRU00076"/>
    </source>
</evidence>
<dbReference type="Pfam" id="PF00008">
    <property type="entry name" value="EGF"/>
    <property type="match status" value="6"/>
</dbReference>
<feature type="disulfide bond" evidence="6">
    <location>
        <begin position="600"/>
        <end position="609"/>
    </location>
</feature>
<dbReference type="PROSITE" id="PS50026">
    <property type="entry name" value="EGF_3"/>
    <property type="match status" value="9"/>
</dbReference>
<protein>
    <recommendedName>
        <fullName evidence="7">EGF-like domain-containing protein</fullName>
    </recommendedName>
</protein>
<dbReference type="SMART" id="SM00179">
    <property type="entry name" value="EGF_CA"/>
    <property type="match status" value="9"/>
</dbReference>
<feature type="disulfide bond" evidence="6">
    <location>
        <begin position="447"/>
        <end position="456"/>
    </location>
</feature>
<dbReference type="InterPro" id="IPR000152">
    <property type="entry name" value="EGF-type_Asp/Asn_hydroxyl_site"/>
</dbReference>
<accession>A0A8S2L4A3</accession>
<dbReference type="PROSITE" id="PS00010">
    <property type="entry name" value="ASX_HYDROXYL"/>
    <property type="match status" value="5"/>
</dbReference>
<feature type="domain" description="EGF-like" evidence="7">
    <location>
        <begin position="234"/>
        <end position="268"/>
    </location>
</feature>
<feature type="domain" description="EGF-like" evidence="7">
    <location>
        <begin position="497"/>
        <end position="533"/>
    </location>
</feature>
<dbReference type="GO" id="GO:0032991">
    <property type="term" value="C:protein-containing complex"/>
    <property type="evidence" value="ECO:0007669"/>
    <property type="project" value="TreeGrafter"/>
</dbReference>
<dbReference type="InterPro" id="IPR009030">
    <property type="entry name" value="Growth_fac_rcpt_cys_sf"/>
</dbReference>
<feature type="domain" description="EGF-like" evidence="7">
    <location>
        <begin position="574"/>
        <end position="610"/>
    </location>
</feature>
<dbReference type="FunFam" id="2.10.25.10:FF:000142">
    <property type="entry name" value="Crumbs cell polarity complex component 2"/>
    <property type="match status" value="1"/>
</dbReference>
<dbReference type="SUPFAM" id="SSF57184">
    <property type="entry name" value="Growth factor receptor domain"/>
    <property type="match status" value="1"/>
</dbReference>
<gene>
    <name evidence="8" type="ORF">OVA965_LOCUS19838</name>
    <name evidence="9" type="ORF">TMI583_LOCUS20020</name>
</gene>
<dbReference type="EMBL" id="CAJNOK010010340">
    <property type="protein sequence ID" value="CAF1113082.1"/>
    <property type="molecule type" value="Genomic_DNA"/>
</dbReference>
<dbReference type="FunFam" id="2.10.25.10:FF:000143">
    <property type="entry name" value="Protein crumbs 1"/>
    <property type="match status" value="1"/>
</dbReference>
<dbReference type="PANTHER" id="PTHR24049:SF22">
    <property type="entry name" value="DROSOPHILA CRUMBS HOMOLOG"/>
    <property type="match status" value="1"/>
</dbReference>
<keyword evidence="2" id="KW-0732">Signal</keyword>
<dbReference type="AlphaFoldDB" id="A0A8S2L4A3"/>
<feature type="disulfide bond" evidence="6">
    <location>
        <begin position="562"/>
        <end position="571"/>
    </location>
</feature>
<evidence type="ECO:0000313" key="10">
    <source>
        <dbReference type="Proteomes" id="UP000682733"/>
    </source>
</evidence>
<dbReference type="PROSITE" id="PS01186">
    <property type="entry name" value="EGF_2"/>
    <property type="match status" value="3"/>
</dbReference>
<comment type="caution">
    <text evidence="6">Lacks conserved residue(s) required for the propagation of feature annotation.</text>
</comment>
<dbReference type="CDD" id="cd00054">
    <property type="entry name" value="EGF_CA"/>
    <property type="match status" value="5"/>
</dbReference>
<keyword evidence="3" id="KW-0677">Repeat</keyword>
<dbReference type="FunFam" id="2.10.25.10:FF:000066">
    <property type="entry name" value="FAT atypical cadherin 4"/>
    <property type="match status" value="1"/>
</dbReference>
<dbReference type="PANTHER" id="PTHR24049">
    <property type="entry name" value="CRUMBS FAMILY MEMBER"/>
    <property type="match status" value="1"/>
</dbReference>
<dbReference type="GO" id="GO:0005886">
    <property type="term" value="C:plasma membrane"/>
    <property type="evidence" value="ECO:0007669"/>
    <property type="project" value="TreeGrafter"/>
</dbReference>
<evidence type="ECO:0000313" key="9">
    <source>
        <dbReference type="EMBL" id="CAF3881657.1"/>
    </source>
</evidence>
<evidence type="ECO:0000256" key="1">
    <source>
        <dbReference type="ARBA" id="ARBA00022536"/>
    </source>
</evidence>
<keyword evidence="1 6" id="KW-0245">EGF-like domain</keyword>
<dbReference type="InterPro" id="IPR018097">
    <property type="entry name" value="EGF_Ca-bd_CS"/>
</dbReference>
<feature type="domain" description="EGF-like" evidence="7">
    <location>
        <begin position="459"/>
        <end position="495"/>
    </location>
</feature>
<dbReference type="GO" id="GO:0045197">
    <property type="term" value="P:establishment or maintenance of epithelial cell apical/basal polarity"/>
    <property type="evidence" value="ECO:0007669"/>
    <property type="project" value="TreeGrafter"/>
</dbReference>
<keyword evidence="5" id="KW-0325">Glycoprotein</keyword>
<feature type="disulfide bond" evidence="6">
    <location>
        <begin position="485"/>
        <end position="494"/>
    </location>
</feature>
<dbReference type="GO" id="GO:0005509">
    <property type="term" value="F:calcium ion binding"/>
    <property type="evidence" value="ECO:0007669"/>
    <property type="project" value="InterPro"/>
</dbReference>
<evidence type="ECO:0000313" key="8">
    <source>
        <dbReference type="EMBL" id="CAF1113082.1"/>
    </source>
</evidence>
<feature type="domain" description="EGF-like" evidence="7">
    <location>
        <begin position="302"/>
        <end position="340"/>
    </location>
</feature>
<feature type="domain" description="EGF-like" evidence="7">
    <location>
        <begin position="421"/>
        <end position="457"/>
    </location>
</feature>
<proteinExistence type="predicted"/>
<name>A0A8S2L4A3_9BILA</name>
<dbReference type="GO" id="GO:0007157">
    <property type="term" value="P:heterophilic cell-cell adhesion via plasma membrane cell adhesion molecules"/>
    <property type="evidence" value="ECO:0007669"/>
    <property type="project" value="TreeGrafter"/>
</dbReference>
<reference evidence="9" key="1">
    <citation type="submission" date="2021-02" db="EMBL/GenBank/DDBJ databases">
        <authorList>
            <person name="Nowell W R."/>
        </authorList>
    </citation>
    <scope>NUCLEOTIDE SEQUENCE</scope>
</reference>
<sequence>MRVCVRVQAILHHKWDKCVSIPYILVSDEAGGVWIFLQPEKAAATVENSCYIISNLEKQKLVNQYILSSTSATSILPTKKVFKKTLLCIKCEKVIDIIHGEITYECGNCNTLFLDEGDDDIKRNYVYEVEHLNTRTGLSTKSSLSHTAIPVVEEDKRCFACVSIDSECIVPCHWTQRCYLKSKHANDTLTDRRCTDERWVRDLLVDGCLTYNGNYWCMCSTDMCNSGDFESIRGFDDCSNSPCTEGTICLDTKDGFNCICPPWQDDCTYWLNCETMTGQVPEELIPLLLKEAADDSNDEDSKSKSCLGDPCGLDGICIPMPEDKYVCLCQNRIIAAKSCEESHINPCEPNNPCRNGRCVPHVRGGFRCKCNAGWHGRRCDQGNSYCAKYNPCINNGTCYDDKDTYKCHCIDNFHGRRCEKATRRCSVPQCFNGGVCVNTVDNFKCICPIDYEGQRCDMKWNDCINHSCQHGATCIDGVASYVCQCLKGFTGKYCEINIDDCRIDSCTNNGTCIDLVHDFRCQCTTGFTGNVCQYDLRECNDTLCLNLGTCYIGFEGFAQCNCNQVFTGLFCETRIHPCFPNPCTHGGTCVSRGNKVACLCRPKFTGNQCEITLD</sequence>
<dbReference type="SUPFAM" id="SSF57196">
    <property type="entry name" value="EGF/Laminin"/>
    <property type="match status" value="3"/>
</dbReference>
<dbReference type="EMBL" id="CAJOBA010013960">
    <property type="protein sequence ID" value="CAF3881657.1"/>
    <property type="molecule type" value="Genomic_DNA"/>
</dbReference>
<evidence type="ECO:0000256" key="2">
    <source>
        <dbReference type="ARBA" id="ARBA00022729"/>
    </source>
</evidence>
<evidence type="ECO:0000259" key="7">
    <source>
        <dbReference type="PROSITE" id="PS50026"/>
    </source>
</evidence>
<feature type="domain" description="EGF-like" evidence="7">
    <location>
        <begin position="535"/>
        <end position="572"/>
    </location>
</feature>
<dbReference type="InterPro" id="IPR051022">
    <property type="entry name" value="Notch_Cell-Fate_Det"/>
</dbReference>
<feature type="domain" description="EGF-like" evidence="7">
    <location>
        <begin position="343"/>
        <end position="380"/>
    </location>
</feature>
<dbReference type="SMART" id="SM00181">
    <property type="entry name" value="EGF"/>
    <property type="match status" value="9"/>
</dbReference>
<dbReference type="Gene3D" id="2.10.25.10">
    <property type="entry name" value="Laminin"/>
    <property type="match status" value="6"/>
</dbReference>
<evidence type="ECO:0000256" key="3">
    <source>
        <dbReference type="ARBA" id="ARBA00022737"/>
    </source>
</evidence>
<evidence type="ECO:0000256" key="5">
    <source>
        <dbReference type="ARBA" id="ARBA00023180"/>
    </source>
</evidence>